<dbReference type="RefSeq" id="WP_107966158.1">
    <property type="nucleotide sequence ID" value="NZ_NWBU01000004.1"/>
</dbReference>
<sequence>MIALALAAIIVPAGQTFAGPVVRIHDADGPYTVATAQGVVKVRLQGVGAIEADGTCKTNQPCGDRDPGVALRTVQRIALGKRLTCVATGRSYGRTVAWCELPSGEPLSCAVIASGAGVRWDRYWPRGRRCI</sequence>
<dbReference type="OrthoDB" id="7206106at2"/>
<dbReference type="AlphaFoldDB" id="A0A2T5G1C8"/>
<evidence type="ECO:0000256" key="1">
    <source>
        <dbReference type="SAM" id="SignalP"/>
    </source>
</evidence>
<proteinExistence type="predicted"/>
<evidence type="ECO:0000313" key="2">
    <source>
        <dbReference type="EMBL" id="PTQ12921.1"/>
    </source>
</evidence>
<organism evidence="2 3">
    <name type="scientific">Sphingomonas oleivorans</name>
    <dbReference type="NCBI Taxonomy" id="1735121"/>
    <lineage>
        <taxon>Bacteria</taxon>
        <taxon>Pseudomonadati</taxon>
        <taxon>Pseudomonadota</taxon>
        <taxon>Alphaproteobacteria</taxon>
        <taxon>Sphingomonadales</taxon>
        <taxon>Sphingomonadaceae</taxon>
        <taxon>Sphingomonas</taxon>
    </lineage>
</organism>
<gene>
    <name evidence="2" type="ORF">CLG96_01910</name>
</gene>
<dbReference type="Gene3D" id="2.40.50.90">
    <property type="match status" value="1"/>
</dbReference>
<accession>A0A2T5G1C8</accession>
<evidence type="ECO:0000313" key="3">
    <source>
        <dbReference type="Proteomes" id="UP000244162"/>
    </source>
</evidence>
<keyword evidence="3" id="KW-1185">Reference proteome</keyword>
<comment type="caution">
    <text evidence="2">The sequence shown here is derived from an EMBL/GenBank/DDBJ whole genome shotgun (WGS) entry which is preliminary data.</text>
</comment>
<dbReference type="InterPro" id="IPR035437">
    <property type="entry name" value="SNase_OB-fold_sf"/>
</dbReference>
<protein>
    <recommendedName>
        <fullName evidence="4">Nuclease</fullName>
    </recommendedName>
</protein>
<reference evidence="2 3" key="1">
    <citation type="submission" date="2017-09" db="EMBL/GenBank/DDBJ databases">
        <title>Sphingomonas panjinensis sp.nov., isolated from oil-contaminated soil.</title>
        <authorList>
            <person name="Wang L."/>
            <person name="Chen L."/>
        </authorList>
    </citation>
    <scope>NUCLEOTIDE SEQUENCE [LARGE SCALE GENOMIC DNA]</scope>
    <source>
        <strain evidence="2 3">FW-11</strain>
    </source>
</reference>
<name>A0A2T5G1C8_9SPHN</name>
<feature type="chain" id="PRO_5015750539" description="Nuclease" evidence="1">
    <location>
        <begin position="19"/>
        <end position="131"/>
    </location>
</feature>
<keyword evidence="1" id="KW-0732">Signal</keyword>
<dbReference type="Proteomes" id="UP000244162">
    <property type="component" value="Unassembled WGS sequence"/>
</dbReference>
<evidence type="ECO:0008006" key="4">
    <source>
        <dbReference type="Google" id="ProtNLM"/>
    </source>
</evidence>
<dbReference type="SUPFAM" id="SSF50199">
    <property type="entry name" value="Staphylococcal nuclease"/>
    <property type="match status" value="1"/>
</dbReference>
<dbReference type="EMBL" id="NWBU01000004">
    <property type="protein sequence ID" value="PTQ12921.1"/>
    <property type="molecule type" value="Genomic_DNA"/>
</dbReference>
<feature type="signal peptide" evidence="1">
    <location>
        <begin position="1"/>
        <end position="18"/>
    </location>
</feature>